<sequence>MVVANNGGLIWKQRKERPFAHLSIDRPANINMQSASCPAPALAPATGRPAARKTKQRLIRARTTTLQSSGLHHLFINLLPHDVAYVSSRSINLSSRQTAYIHLAHMEALPDIYPLTGLQIGDMQSYVSRAFLYFAPLSKKVFILVDNQPWRSSKQSRSARLWQFMVTKYRMSPFANSRALPCSGRNTSSATAAAAAAAAAADGECSMAARRWFEVVDLRLALHGFLVFEVSWRDVHGINYLNELLTDTSLALEARYMKKWEFYSAEQAAGCTKLWFLGRAPEAEALRGYLTTLYSLSQDNVVDNDDKDNNNINTSTSNMRRLIHQQIRRSSSSESDKKKEDADDEDDQAPSSSSSYTDTLILLRSRDSALPMKLRQIIMSDIRLLTLLESGLPSWVIFLQSYPLLCLLYRPWMRPLARTLYLLVSLATVIIGFYDLYKNVPLLKAAAARVCGPLFGWIETWDMVTRIQYLGTILFLRNHLRKCLQGMVALLRMARAVLRPLSAPLSAIAGPLLAACGEVCELLGDLAEALWAPLDAVLDCLNPLVQALLLPLRFAASLASCAGSLLSNTYNFGKDIWETVSSMFELNHMAEAQHSAFDVSLLKSLWNDLFSQIFRAIRSILNGWRPIHVHARPSAVWRDTIKTRTMLSNAISANDQSIVGCLRTCS</sequence>
<dbReference type="EnsemblPlants" id="ONIVA05G30290.1">
    <property type="protein sequence ID" value="ONIVA05G30290.1"/>
    <property type="gene ID" value="ONIVA05G30290"/>
</dbReference>
<dbReference type="OMA" id="HEPCHCN"/>
<evidence type="ECO:0000256" key="2">
    <source>
        <dbReference type="SAM" id="Phobius"/>
    </source>
</evidence>
<feature type="transmembrane region" description="Helical" evidence="2">
    <location>
        <begin position="419"/>
        <end position="437"/>
    </location>
</feature>
<keyword evidence="2" id="KW-1133">Transmembrane helix</keyword>
<feature type="region of interest" description="Disordered" evidence="1">
    <location>
        <begin position="325"/>
        <end position="354"/>
    </location>
</feature>
<keyword evidence="2" id="KW-0812">Transmembrane</keyword>
<reference evidence="3" key="1">
    <citation type="submission" date="2015-04" db="UniProtKB">
        <authorList>
            <consortium name="EnsemblPlants"/>
        </authorList>
    </citation>
    <scope>IDENTIFICATION</scope>
    <source>
        <strain evidence="3">SL10</strain>
    </source>
</reference>
<dbReference type="STRING" id="4536.A0A0E0HJG7"/>
<organism evidence="3">
    <name type="scientific">Oryza nivara</name>
    <name type="common">Indian wild rice</name>
    <name type="synonym">Oryza sativa f. spontanea</name>
    <dbReference type="NCBI Taxonomy" id="4536"/>
    <lineage>
        <taxon>Eukaryota</taxon>
        <taxon>Viridiplantae</taxon>
        <taxon>Streptophyta</taxon>
        <taxon>Embryophyta</taxon>
        <taxon>Tracheophyta</taxon>
        <taxon>Spermatophyta</taxon>
        <taxon>Magnoliopsida</taxon>
        <taxon>Liliopsida</taxon>
        <taxon>Poales</taxon>
        <taxon>Poaceae</taxon>
        <taxon>BOP clade</taxon>
        <taxon>Oryzoideae</taxon>
        <taxon>Oryzeae</taxon>
        <taxon>Oryzinae</taxon>
        <taxon>Oryza</taxon>
    </lineage>
</organism>
<keyword evidence="4" id="KW-1185">Reference proteome</keyword>
<dbReference type="AlphaFoldDB" id="A0A0E0HJG7"/>
<dbReference type="HOGENOM" id="CLU_015474_1_0_1"/>
<accession>A0A0E0HJG7</accession>
<keyword evidence="2" id="KW-0472">Membrane</keyword>
<dbReference type="PANTHER" id="PTHR34553">
    <property type="entry name" value="OS05G0597400 PROTEIN"/>
    <property type="match status" value="1"/>
</dbReference>
<evidence type="ECO:0000313" key="4">
    <source>
        <dbReference type="Proteomes" id="UP000006591"/>
    </source>
</evidence>
<feature type="transmembrane region" description="Helical" evidence="2">
    <location>
        <begin position="392"/>
        <end position="412"/>
    </location>
</feature>
<dbReference type="PANTHER" id="PTHR34553:SF2">
    <property type="entry name" value="(WILD MALAYSIAN BANANA) HYPOTHETICAL PROTEIN"/>
    <property type="match status" value="1"/>
</dbReference>
<name>A0A0E0HJG7_ORYNI</name>
<protein>
    <submittedName>
        <fullName evidence="3">Uncharacterized protein</fullName>
    </submittedName>
</protein>
<proteinExistence type="predicted"/>
<evidence type="ECO:0000313" key="3">
    <source>
        <dbReference type="EnsemblPlants" id="ONIVA05G30290.1"/>
    </source>
</evidence>
<dbReference type="eggNOG" id="ENOG502QTAE">
    <property type="taxonomic scope" value="Eukaryota"/>
</dbReference>
<reference evidence="3" key="2">
    <citation type="submission" date="2018-04" db="EMBL/GenBank/DDBJ databases">
        <title>OnivRS2 (Oryza nivara Reference Sequence Version 2).</title>
        <authorList>
            <person name="Zhang J."/>
            <person name="Kudrna D."/>
            <person name="Lee S."/>
            <person name="Talag J."/>
            <person name="Rajasekar S."/>
            <person name="Welchert J."/>
            <person name="Hsing Y.-I."/>
            <person name="Wing R.A."/>
        </authorList>
    </citation>
    <scope>NUCLEOTIDE SEQUENCE [LARGE SCALE GENOMIC DNA]</scope>
    <source>
        <strain evidence="3">SL10</strain>
    </source>
</reference>
<evidence type="ECO:0000256" key="1">
    <source>
        <dbReference type="SAM" id="MobiDB-lite"/>
    </source>
</evidence>
<dbReference type="Gramene" id="ONIVA05G30290.1">
    <property type="protein sequence ID" value="ONIVA05G30290.1"/>
    <property type="gene ID" value="ONIVA05G30290"/>
</dbReference>
<dbReference type="Proteomes" id="UP000006591">
    <property type="component" value="Chromosome 5"/>
</dbReference>